<accession>A0A9X1VTG6</accession>
<dbReference type="AlphaFoldDB" id="A0A9X1VTG6"/>
<dbReference type="InterPro" id="IPR045584">
    <property type="entry name" value="Pilin-like"/>
</dbReference>
<evidence type="ECO:0000256" key="2">
    <source>
        <dbReference type="ARBA" id="ARBA00021549"/>
    </source>
</evidence>
<dbReference type="GO" id="GO:0015627">
    <property type="term" value="C:type II protein secretion system complex"/>
    <property type="evidence" value="ECO:0007669"/>
    <property type="project" value="InterPro"/>
</dbReference>
<keyword evidence="14" id="KW-1185">Reference proteome</keyword>
<evidence type="ECO:0000256" key="5">
    <source>
        <dbReference type="ARBA" id="ARBA00022519"/>
    </source>
</evidence>
<dbReference type="Pfam" id="PF12019">
    <property type="entry name" value="GspH"/>
    <property type="match status" value="1"/>
</dbReference>
<evidence type="ECO:0000256" key="10">
    <source>
        <dbReference type="ARBA" id="ARBA00030775"/>
    </source>
</evidence>
<evidence type="ECO:0000256" key="1">
    <source>
        <dbReference type="ARBA" id="ARBA00004377"/>
    </source>
</evidence>
<keyword evidence="8 11" id="KW-0472">Membrane</keyword>
<sequence length="187" mass="19579">MLAMTRAPAPPQASRARALGFTLIELLMVIAIAAILMGLAAPSFRNMLLNQKLASSASNLLGDVMQARNEALAKNRRVTVQPASGTNWAAGWVVYVDLNNNGSYDSGSDTLISQSGAVHSALTITGKNGGAVPANLSFDSRGFLQGNAGTRLVFSSADTARQKHVIVYLTGRARLCDPSTANCTADT</sequence>
<keyword evidence="3" id="KW-1003">Cell membrane</keyword>
<dbReference type="GO" id="GO:0005886">
    <property type="term" value="C:plasma membrane"/>
    <property type="evidence" value="ECO:0007669"/>
    <property type="project" value="UniProtKB-SubCell"/>
</dbReference>
<dbReference type="InterPro" id="IPR022346">
    <property type="entry name" value="T2SS_GspH"/>
</dbReference>
<gene>
    <name evidence="13" type="ORF">MMF98_06205</name>
</gene>
<proteinExistence type="inferred from homology"/>
<comment type="similarity">
    <text evidence="9">Belongs to the GSP H family.</text>
</comment>
<evidence type="ECO:0000256" key="7">
    <source>
        <dbReference type="ARBA" id="ARBA00022989"/>
    </source>
</evidence>
<dbReference type="Pfam" id="PF07963">
    <property type="entry name" value="N_methyl"/>
    <property type="match status" value="1"/>
</dbReference>
<evidence type="ECO:0000256" key="9">
    <source>
        <dbReference type="ARBA" id="ARBA00025772"/>
    </source>
</evidence>
<evidence type="ECO:0000256" key="6">
    <source>
        <dbReference type="ARBA" id="ARBA00022692"/>
    </source>
</evidence>
<dbReference type="NCBIfam" id="TIGR02532">
    <property type="entry name" value="IV_pilin_GFxxxE"/>
    <property type="match status" value="1"/>
</dbReference>
<feature type="domain" description="General secretion pathway GspH" evidence="12">
    <location>
        <begin position="57"/>
        <end position="171"/>
    </location>
</feature>
<dbReference type="SUPFAM" id="SSF54523">
    <property type="entry name" value="Pili subunits"/>
    <property type="match status" value="1"/>
</dbReference>
<protein>
    <recommendedName>
        <fullName evidence="2">Type II secretion system protein H</fullName>
    </recommendedName>
    <alternativeName>
        <fullName evidence="10">General secretion pathway protein H</fullName>
    </alternativeName>
</protein>
<organism evidence="13 14">
    <name type="scientific">Variovorax terrae</name>
    <dbReference type="NCBI Taxonomy" id="2923278"/>
    <lineage>
        <taxon>Bacteria</taxon>
        <taxon>Pseudomonadati</taxon>
        <taxon>Pseudomonadota</taxon>
        <taxon>Betaproteobacteria</taxon>
        <taxon>Burkholderiales</taxon>
        <taxon>Comamonadaceae</taxon>
        <taxon>Variovorax</taxon>
    </lineage>
</organism>
<comment type="subcellular location">
    <subcellularLocation>
        <location evidence="1">Cell inner membrane</location>
        <topology evidence="1">Single-pass membrane protein</topology>
    </subcellularLocation>
</comment>
<evidence type="ECO:0000256" key="4">
    <source>
        <dbReference type="ARBA" id="ARBA00022481"/>
    </source>
</evidence>
<reference evidence="13" key="1">
    <citation type="submission" date="2022-03" db="EMBL/GenBank/DDBJ databases">
        <authorList>
            <person name="Woo C.Y."/>
        </authorList>
    </citation>
    <scope>NUCLEOTIDE SEQUENCE</scope>
    <source>
        <strain evidence="13">CYS-02</strain>
    </source>
</reference>
<dbReference type="RefSeq" id="WP_243305375.1">
    <property type="nucleotide sequence ID" value="NZ_JALGBI010000001.1"/>
</dbReference>
<keyword evidence="6 11" id="KW-0812">Transmembrane</keyword>
<dbReference type="EMBL" id="JALGBI010000001">
    <property type="protein sequence ID" value="MCJ0762804.1"/>
    <property type="molecule type" value="Genomic_DNA"/>
</dbReference>
<name>A0A9X1VTG6_9BURK</name>
<evidence type="ECO:0000259" key="12">
    <source>
        <dbReference type="Pfam" id="PF12019"/>
    </source>
</evidence>
<keyword evidence="4" id="KW-0488">Methylation</keyword>
<dbReference type="GO" id="GO:0015628">
    <property type="term" value="P:protein secretion by the type II secretion system"/>
    <property type="evidence" value="ECO:0007669"/>
    <property type="project" value="InterPro"/>
</dbReference>
<evidence type="ECO:0000256" key="8">
    <source>
        <dbReference type="ARBA" id="ARBA00023136"/>
    </source>
</evidence>
<feature type="transmembrane region" description="Helical" evidence="11">
    <location>
        <begin position="20"/>
        <end position="41"/>
    </location>
</feature>
<comment type="caution">
    <text evidence="13">The sequence shown here is derived from an EMBL/GenBank/DDBJ whole genome shotgun (WGS) entry which is preliminary data.</text>
</comment>
<keyword evidence="7 11" id="KW-1133">Transmembrane helix</keyword>
<dbReference type="Gene3D" id="3.55.40.10">
    <property type="entry name" value="minor pseudopilin epsh domain"/>
    <property type="match status" value="1"/>
</dbReference>
<evidence type="ECO:0000313" key="14">
    <source>
        <dbReference type="Proteomes" id="UP001139447"/>
    </source>
</evidence>
<evidence type="ECO:0000256" key="3">
    <source>
        <dbReference type="ARBA" id="ARBA00022475"/>
    </source>
</evidence>
<dbReference type="InterPro" id="IPR012902">
    <property type="entry name" value="N_methyl_site"/>
</dbReference>
<evidence type="ECO:0000256" key="11">
    <source>
        <dbReference type="SAM" id="Phobius"/>
    </source>
</evidence>
<dbReference type="Proteomes" id="UP001139447">
    <property type="component" value="Unassembled WGS sequence"/>
</dbReference>
<evidence type="ECO:0000313" key="13">
    <source>
        <dbReference type="EMBL" id="MCJ0762804.1"/>
    </source>
</evidence>
<keyword evidence="5" id="KW-0997">Cell inner membrane</keyword>